<dbReference type="SUPFAM" id="SSF53822">
    <property type="entry name" value="Periplasmic binding protein-like I"/>
    <property type="match status" value="1"/>
</dbReference>
<reference evidence="5 6" key="1">
    <citation type="submission" date="2020-10" db="EMBL/GenBank/DDBJ databases">
        <title>Complete genome sequence of Paludibaculum fermentans P105T, a facultatively anaerobic acidobacterium capable of dissimilatory Fe(III) reduction.</title>
        <authorList>
            <person name="Dedysh S.N."/>
            <person name="Beletsky A.V."/>
            <person name="Kulichevskaya I.S."/>
            <person name="Mardanov A.V."/>
            <person name="Ravin N.V."/>
        </authorList>
    </citation>
    <scope>NUCLEOTIDE SEQUENCE [LARGE SCALE GENOMIC DNA]</scope>
    <source>
        <strain evidence="5 6">P105</strain>
    </source>
</reference>
<dbReference type="GO" id="GO:0030313">
    <property type="term" value="C:cell envelope"/>
    <property type="evidence" value="ECO:0007669"/>
    <property type="project" value="UniProtKB-SubCell"/>
</dbReference>
<dbReference type="AlphaFoldDB" id="A0A7S7NRU0"/>
<comment type="subcellular location">
    <subcellularLocation>
        <location evidence="1">Cell envelope</location>
    </subcellularLocation>
</comment>
<organism evidence="5 6">
    <name type="scientific">Paludibaculum fermentans</name>
    <dbReference type="NCBI Taxonomy" id="1473598"/>
    <lineage>
        <taxon>Bacteria</taxon>
        <taxon>Pseudomonadati</taxon>
        <taxon>Acidobacteriota</taxon>
        <taxon>Terriglobia</taxon>
        <taxon>Bryobacterales</taxon>
        <taxon>Bryobacteraceae</taxon>
        <taxon>Paludibaculum</taxon>
    </lineage>
</organism>
<evidence type="ECO:0000259" key="4">
    <source>
        <dbReference type="PROSITE" id="PS51077"/>
    </source>
</evidence>
<dbReference type="GO" id="GO:0006355">
    <property type="term" value="P:regulation of DNA-templated transcription"/>
    <property type="evidence" value="ECO:0007669"/>
    <property type="project" value="InterPro"/>
</dbReference>
<dbReference type="InterPro" id="IPR028082">
    <property type="entry name" value="Peripla_BP_I"/>
</dbReference>
<dbReference type="Pfam" id="PF13407">
    <property type="entry name" value="Peripla_BP_4"/>
    <property type="match status" value="1"/>
</dbReference>
<evidence type="ECO:0000313" key="6">
    <source>
        <dbReference type="Proteomes" id="UP000593892"/>
    </source>
</evidence>
<keyword evidence="6" id="KW-1185">Reference proteome</keyword>
<dbReference type="Pfam" id="PF09339">
    <property type="entry name" value="HTH_IclR"/>
    <property type="match status" value="1"/>
</dbReference>
<name>A0A7S7NRU0_PALFE</name>
<dbReference type="InterPro" id="IPR036390">
    <property type="entry name" value="WH_DNA-bd_sf"/>
</dbReference>
<dbReference type="EMBL" id="CP063849">
    <property type="protein sequence ID" value="QOY88603.1"/>
    <property type="molecule type" value="Genomic_DNA"/>
</dbReference>
<dbReference type="Gene3D" id="3.40.50.2300">
    <property type="match status" value="2"/>
</dbReference>
<dbReference type="Proteomes" id="UP000593892">
    <property type="component" value="Chromosome"/>
</dbReference>
<protein>
    <submittedName>
        <fullName evidence="5">Substrate-binding domain-containing protein</fullName>
    </submittedName>
</protein>
<dbReference type="RefSeq" id="WP_194450265.1">
    <property type="nucleotide sequence ID" value="NZ_CP063849.1"/>
</dbReference>
<dbReference type="PANTHER" id="PTHR46847:SF1">
    <property type="entry name" value="D-ALLOSE-BINDING PERIPLASMIC PROTEIN-RELATED"/>
    <property type="match status" value="1"/>
</dbReference>
<dbReference type="SMART" id="SM00346">
    <property type="entry name" value="HTH_ICLR"/>
    <property type="match status" value="1"/>
</dbReference>
<dbReference type="GO" id="GO:0030246">
    <property type="term" value="F:carbohydrate binding"/>
    <property type="evidence" value="ECO:0007669"/>
    <property type="project" value="UniProtKB-ARBA"/>
</dbReference>
<evidence type="ECO:0000313" key="5">
    <source>
        <dbReference type="EMBL" id="QOY88603.1"/>
    </source>
</evidence>
<sequence>MATIADASSRDRNAAQAVLRACEVLKCFRSESEVVALPDVVDRTSLSRTTAFRLLKSLVQGGLLERVGRGEYRSLVRTRSSRIIRLGFAEQTNSEFSRAVTEGIQRAASAKENIQLVMVNNRYSAAEALRNAEYLIRENVDLVLEFQTHQRVATKIAARFQEANIPVIAIEIPHPGATYFGANNYEAGLIAGRALGRWTKQHWPGGAEQVLLLGLPIAGPLPRLRITGTVDGLRSELPYYDTMSCVHLDGKGSFEQILGVVRKHLSRSKPRRTLVGAVNDPCALAALRAFEEAGCAQLCSVVGQNGTLAARQELRRRGTQLVGSVAYFPERYGEELIRMAVRLLEHKPVPSAVFVAHKLLTPQNVDLLYPLDGTSPVELM</sequence>
<keyword evidence="3" id="KW-0732">Signal</keyword>
<evidence type="ECO:0000256" key="1">
    <source>
        <dbReference type="ARBA" id="ARBA00004196"/>
    </source>
</evidence>
<accession>A0A7S7NRU0</accession>
<dbReference type="PANTHER" id="PTHR46847">
    <property type="entry name" value="D-ALLOSE-BINDING PERIPLASMIC PROTEIN-RELATED"/>
    <property type="match status" value="1"/>
</dbReference>
<dbReference type="Gene3D" id="1.10.10.10">
    <property type="entry name" value="Winged helix-like DNA-binding domain superfamily/Winged helix DNA-binding domain"/>
    <property type="match status" value="1"/>
</dbReference>
<dbReference type="InterPro" id="IPR025997">
    <property type="entry name" value="SBP_2_dom"/>
</dbReference>
<dbReference type="InterPro" id="IPR036388">
    <property type="entry name" value="WH-like_DNA-bd_sf"/>
</dbReference>
<evidence type="ECO:0000256" key="3">
    <source>
        <dbReference type="ARBA" id="ARBA00022729"/>
    </source>
</evidence>
<feature type="domain" description="HTH iclR-type" evidence="4">
    <location>
        <begin position="15"/>
        <end position="88"/>
    </location>
</feature>
<proteinExistence type="inferred from homology"/>
<gene>
    <name evidence="5" type="ORF">IRI77_01180</name>
</gene>
<dbReference type="GO" id="GO:0003677">
    <property type="term" value="F:DNA binding"/>
    <property type="evidence" value="ECO:0007669"/>
    <property type="project" value="InterPro"/>
</dbReference>
<dbReference type="KEGG" id="pfer:IRI77_01180"/>
<dbReference type="SUPFAM" id="SSF46785">
    <property type="entry name" value="Winged helix' DNA-binding domain"/>
    <property type="match status" value="1"/>
</dbReference>
<dbReference type="PROSITE" id="PS51077">
    <property type="entry name" value="HTH_ICLR"/>
    <property type="match status" value="1"/>
</dbReference>
<comment type="similarity">
    <text evidence="2">Belongs to the bacterial solute-binding protein 2 family.</text>
</comment>
<evidence type="ECO:0000256" key="2">
    <source>
        <dbReference type="ARBA" id="ARBA00007639"/>
    </source>
</evidence>
<dbReference type="InterPro" id="IPR005471">
    <property type="entry name" value="Tscrpt_reg_IclR_N"/>
</dbReference>